<evidence type="ECO:0000256" key="5">
    <source>
        <dbReference type="SAM" id="Phobius"/>
    </source>
</evidence>
<dbReference type="PROSITE" id="PS50082">
    <property type="entry name" value="WD_REPEATS_2"/>
    <property type="match status" value="2"/>
</dbReference>
<dbReference type="PANTHER" id="PTHR22847">
    <property type="entry name" value="WD40 REPEAT PROTEIN"/>
    <property type="match status" value="1"/>
</dbReference>
<sequence>MFNDLTIQNPFPGLRAFEEHEDVLFFGREKQVDELLKKLRTTRFLAVIGSSGSGKSSLVKSGLIPSLHSGFMSGAGSLWRICSFRPGNDPIYNMAVGLSKPGVLSDDEEQDTETIAAINESVLRRSSNGLVAAYKQSGLDPKNNLLILVDQFEELFRFSRYEKDNKDGKRDAVAFINLLLKATEQREVPIYVVFTMRSDFLGDCTEFRGLPEAINDGDYLVPRMTREERKEAITAPISVAGASISQRLLNQLLNDVGDNPDQLPILQHALMRTWDIWQQKGNKEQPLDIDDYEEAGTMEHALSQHAEEAYNELVTTRQKQICQSLFKALTDKGSDARGIRRPTRLSEICELSNAPIAEVVEVIEVFRKTGRSFLMPPPGVALREDSIIDISHESLMRVWERLIEWVDDENRSAEAYKRLCNAAVMYQQGTGGLLRNPELDIAQKWRLQNNPNATWAKRYNPNFESTIGFLDYSKAQYDFEIEQKELQQKKRIKRARMIAVVLGTASMICLVFLLVALNLKFKAEESEKKALVNQELAIAESKEALRQKQLADTAKQKAEEQKLVAESQKRLAEEQKNIADKQRMLAEFEKRNALFQRGVAEKATTAALDAKSEAELRKKEAEDQTVIAKNERSIAERERVRSENSEKNTRKLRLLALSRSLANQSVREFNSNNLELSRLLAAQAYAFNKENGGNEYVPEIFTALSIVTDNQKTYRVFNTGVRAIAVSNQLFAAGDESGMVKLWEGDDLSQKAKEYRPKGAGQHNIRSVAFSKDGQKIGVGTVDGVVYVFNSSTFPVAPVQVNVHKGPVTDIRFQGAGTIYTSSGDSTIQRININANPVQISQVVKAGSRIMSIRISPDGTKIAAAEENGKLLLIDGLQTATPQKRELLIVKELIKSVEFSQDGKFLACGTTEGNIYLFESDKQYANPQKIKAHQSPIYAISFKDDNSLIATGAGNGEIKIWHTNNFLLEPLLLNGNDSWVWDMRFTTHGNQLVSAGADRSIRKWTFDQELLQKRNCTQITRPFSAGEWKTYIGEDIEQKSVCGNR</sequence>
<dbReference type="AlphaFoldDB" id="A0A4R6IUR7"/>
<keyword evidence="5" id="KW-0812">Transmembrane</keyword>
<keyword evidence="4" id="KW-0175">Coiled coil</keyword>
<reference evidence="7 8" key="1">
    <citation type="submission" date="2019-03" db="EMBL/GenBank/DDBJ databases">
        <title>Genomic Encyclopedia of Archaeal and Bacterial Type Strains, Phase II (KMG-II): from individual species to whole genera.</title>
        <authorList>
            <person name="Goeker M."/>
        </authorList>
    </citation>
    <scope>NUCLEOTIDE SEQUENCE [LARGE SCALE GENOMIC DNA]</scope>
    <source>
        <strain evidence="7 8">DSM 28323</strain>
    </source>
</reference>
<comment type="caution">
    <text evidence="7">The sequence shown here is derived from an EMBL/GenBank/DDBJ whole genome shotgun (WGS) entry which is preliminary data.</text>
</comment>
<feature type="repeat" description="WD" evidence="3">
    <location>
        <begin position="930"/>
        <end position="965"/>
    </location>
</feature>
<keyword evidence="5" id="KW-0472">Membrane</keyword>
<evidence type="ECO:0000313" key="8">
    <source>
        <dbReference type="Proteomes" id="UP000295741"/>
    </source>
</evidence>
<keyword evidence="8" id="KW-1185">Reference proteome</keyword>
<dbReference type="InterPro" id="IPR001680">
    <property type="entry name" value="WD40_rpt"/>
</dbReference>
<dbReference type="InterPro" id="IPR036322">
    <property type="entry name" value="WD40_repeat_dom_sf"/>
</dbReference>
<proteinExistence type="predicted"/>
<dbReference type="RefSeq" id="WP_133475184.1">
    <property type="nucleotide sequence ID" value="NZ_SNWP01000012.1"/>
</dbReference>
<evidence type="ECO:0000259" key="6">
    <source>
        <dbReference type="Pfam" id="PF20703"/>
    </source>
</evidence>
<evidence type="ECO:0000256" key="1">
    <source>
        <dbReference type="ARBA" id="ARBA00022574"/>
    </source>
</evidence>
<feature type="domain" description="Novel STAND NTPase 1" evidence="6">
    <location>
        <begin position="10"/>
        <end position="428"/>
    </location>
</feature>
<keyword evidence="1 3" id="KW-0853">WD repeat</keyword>
<dbReference type="Gene3D" id="3.40.50.300">
    <property type="entry name" value="P-loop containing nucleotide triphosphate hydrolases"/>
    <property type="match status" value="1"/>
</dbReference>
<dbReference type="OrthoDB" id="1090410at2"/>
<dbReference type="Pfam" id="PF00400">
    <property type="entry name" value="WD40"/>
    <property type="match status" value="3"/>
</dbReference>
<dbReference type="PROSITE" id="PS50294">
    <property type="entry name" value="WD_REPEATS_REGION"/>
    <property type="match status" value="2"/>
</dbReference>
<dbReference type="InterPro" id="IPR015943">
    <property type="entry name" value="WD40/YVTN_repeat-like_dom_sf"/>
</dbReference>
<dbReference type="Gene3D" id="2.130.10.10">
    <property type="entry name" value="YVTN repeat-like/Quinoprotein amine dehydrogenase"/>
    <property type="match status" value="2"/>
</dbReference>
<evidence type="ECO:0000256" key="3">
    <source>
        <dbReference type="PROSITE-ProRule" id="PRU00221"/>
    </source>
</evidence>
<gene>
    <name evidence="7" type="ORF">BC659_2608</name>
</gene>
<dbReference type="InterPro" id="IPR027417">
    <property type="entry name" value="P-loop_NTPase"/>
</dbReference>
<accession>A0A4R6IUR7</accession>
<dbReference type="SMART" id="SM00320">
    <property type="entry name" value="WD40"/>
    <property type="match status" value="7"/>
</dbReference>
<dbReference type="PANTHER" id="PTHR22847:SF637">
    <property type="entry name" value="WD REPEAT DOMAIN 5B"/>
    <property type="match status" value="1"/>
</dbReference>
<protein>
    <submittedName>
        <fullName evidence="7">WD domain G-beta repeat uncharacterized protein</fullName>
    </submittedName>
</protein>
<dbReference type="InterPro" id="IPR049052">
    <property type="entry name" value="nSTAND1"/>
</dbReference>
<feature type="coiled-coil region" evidence="4">
    <location>
        <begin position="514"/>
        <end position="638"/>
    </location>
</feature>
<feature type="repeat" description="WD" evidence="3">
    <location>
        <begin position="973"/>
        <end position="1004"/>
    </location>
</feature>
<dbReference type="SUPFAM" id="SSF52540">
    <property type="entry name" value="P-loop containing nucleoside triphosphate hydrolases"/>
    <property type="match status" value="1"/>
</dbReference>
<evidence type="ECO:0000256" key="4">
    <source>
        <dbReference type="SAM" id="Coils"/>
    </source>
</evidence>
<dbReference type="SUPFAM" id="SSF50978">
    <property type="entry name" value="WD40 repeat-like"/>
    <property type="match status" value="1"/>
</dbReference>
<name>A0A4R6IUR7_9BACT</name>
<evidence type="ECO:0000313" key="7">
    <source>
        <dbReference type="EMBL" id="TDO25686.1"/>
    </source>
</evidence>
<evidence type="ECO:0000256" key="2">
    <source>
        <dbReference type="ARBA" id="ARBA00022737"/>
    </source>
</evidence>
<keyword evidence="5" id="KW-1133">Transmembrane helix</keyword>
<dbReference type="Pfam" id="PF20703">
    <property type="entry name" value="nSTAND1"/>
    <property type="match status" value="1"/>
</dbReference>
<dbReference type="Proteomes" id="UP000295741">
    <property type="component" value="Unassembled WGS sequence"/>
</dbReference>
<organism evidence="7 8">
    <name type="scientific">Sediminibacterium goheungense</name>
    <dbReference type="NCBI Taxonomy" id="1086393"/>
    <lineage>
        <taxon>Bacteria</taxon>
        <taxon>Pseudomonadati</taxon>
        <taxon>Bacteroidota</taxon>
        <taxon>Chitinophagia</taxon>
        <taxon>Chitinophagales</taxon>
        <taxon>Chitinophagaceae</taxon>
        <taxon>Sediminibacterium</taxon>
    </lineage>
</organism>
<keyword evidence="2" id="KW-0677">Repeat</keyword>
<dbReference type="EMBL" id="SNWP01000012">
    <property type="protein sequence ID" value="TDO25686.1"/>
    <property type="molecule type" value="Genomic_DNA"/>
</dbReference>
<feature type="transmembrane region" description="Helical" evidence="5">
    <location>
        <begin position="497"/>
        <end position="519"/>
    </location>
</feature>